<sequence length="82" mass="9472">MDIAFAAAVTLEYEHDKRQPERRNDWRPAMSRISLETLTDVTQTMLPMRMDQKELLADELFYTQPNLLALSSVSRVNAGIFL</sequence>
<dbReference type="KEGG" id="jas:FJQ89_16220"/>
<dbReference type="RefSeq" id="WP_141170925.1">
    <property type="nucleotide sequence ID" value="NZ_CP041185.1"/>
</dbReference>
<gene>
    <name evidence="1" type="ORF">FJQ89_16220</name>
</gene>
<evidence type="ECO:0000313" key="2">
    <source>
        <dbReference type="Proteomes" id="UP000316665"/>
    </source>
</evidence>
<organism evidence="1 2">
    <name type="scientific">Janthinobacterium tructae</name>
    <dbReference type="NCBI Taxonomy" id="2590869"/>
    <lineage>
        <taxon>Bacteria</taxon>
        <taxon>Pseudomonadati</taxon>
        <taxon>Pseudomonadota</taxon>
        <taxon>Betaproteobacteria</taxon>
        <taxon>Burkholderiales</taxon>
        <taxon>Oxalobacteraceae</taxon>
        <taxon>Janthinobacterium</taxon>
    </lineage>
</organism>
<evidence type="ECO:0000313" key="1">
    <source>
        <dbReference type="EMBL" id="QDG71792.1"/>
    </source>
</evidence>
<accession>A0A4Y6RFL3</accession>
<dbReference type="AlphaFoldDB" id="A0A4Y6RFL3"/>
<dbReference type="Proteomes" id="UP000316665">
    <property type="component" value="Chromosome"/>
</dbReference>
<proteinExistence type="predicted"/>
<protein>
    <submittedName>
        <fullName evidence="1">Uncharacterized protein</fullName>
    </submittedName>
</protein>
<dbReference type="EMBL" id="CP041185">
    <property type="protein sequence ID" value="QDG71792.1"/>
    <property type="molecule type" value="Genomic_DNA"/>
</dbReference>
<keyword evidence="2" id="KW-1185">Reference proteome</keyword>
<name>A0A4Y6RFL3_9BURK</name>
<reference evidence="1 2" key="1">
    <citation type="submission" date="2019-06" db="EMBL/GenBank/DDBJ databases">
        <title>Complete genome sequence of Janthinobacterium sp. SNU WT3 isolated from diseased rainbow trout.</title>
        <authorList>
            <person name="Oh W.T."/>
            <person name="Park S.C."/>
        </authorList>
    </citation>
    <scope>NUCLEOTIDE SEQUENCE [LARGE SCALE GENOMIC DNA]</scope>
    <source>
        <strain evidence="1 2">SNU WT3</strain>
    </source>
</reference>